<dbReference type="Proteomes" id="UP000658278">
    <property type="component" value="Unassembled WGS sequence"/>
</dbReference>
<evidence type="ECO:0000313" key="3">
    <source>
        <dbReference type="Proteomes" id="UP000658278"/>
    </source>
</evidence>
<feature type="compositionally biased region" description="Low complexity" evidence="1">
    <location>
        <begin position="378"/>
        <end position="387"/>
    </location>
</feature>
<protein>
    <submittedName>
        <fullName evidence="2">Uncharacterized protein</fullName>
    </submittedName>
</protein>
<sequence length="387" mass="41628">MHASSLQPFFENFGQAGAPHASGVNSSAGGRLEKMLQAPVDAPGRGILLRSPRAGFGKTHLLEQLRQSMAGTHEFLPLRPLDGRHVDPSAAIEDAIRRLTKQLPASGGLTSLDLHARHILASGLQPLVISGEVPCQDRETAAAALQKRPVETFDFHHPQAVTAHWTRENFEVLGPRLALEVSRLTGCSLNQVAFWVAAFFRYAVASPEHPGRAGSLMETAATGADAERFGTLLALLSRLRRVVLIIDDLEGVHGDPDGARRVAGFLAGVRQEAPRADLVVSVNDDVWESAFIPALSGGLLDRLSEQTVRLDPLNDDQVVSLLASRGHGDGRALLDRLRLSPEDRYARRVLRLASEWLEANAPHSTPESADSEGGEGEAAGQSTEPTQ</sequence>
<keyword evidence="3" id="KW-1185">Reference proteome</keyword>
<organism evidence="2 3">
    <name type="scientific">Haloferula rosea</name>
    <dbReference type="NCBI Taxonomy" id="490093"/>
    <lineage>
        <taxon>Bacteria</taxon>
        <taxon>Pseudomonadati</taxon>
        <taxon>Verrucomicrobiota</taxon>
        <taxon>Verrucomicrobiia</taxon>
        <taxon>Verrucomicrobiales</taxon>
        <taxon>Verrucomicrobiaceae</taxon>
        <taxon>Haloferula</taxon>
    </lineage>
</organism>
<comment type="caution">
    <text evidence="2">The sequence shown here is derived from an EMBL/GenBank/DDBJ whole genome shotgun (WGS) entry which is preliminary data.</text>
</comment>
<dbReference type="InterPro" id="IPR027417">
    <property type="entry name" value="P-loop_NTPase"/>
</dbReference>
<dbReference type="RefSeq" id="WP_200275962.1">
    <property type="nucleotide sequence ID" value="NZ_JAENII010000002.1"/>
</dbReference>
<evidence type="ECO:0000313" key="2">
    <source>
        <dbReference type="EMBL" id="MBK1825861.1"/>
    </source>
</evidence>
<dbReference type="AlphaFoldDB" id="A0A934RC22"/>
<dbReference type="EMBL" id="JAENII010000002">
    <property type="protein sequence ID" value="MBK1825861.1"/>
    <property type="molecule type" value="Genomic_DNA"/>
</dbReference>
<dbReference type="SUPFAM" id="SSF52540">
    <property type="entry name" value="P-loop containing nucleoside triphosphate hydrolases"/>
    <property type="match status" value="1"/>
</dbReference>
<evidence type="ECO:0000256" key="1">
    <source>
        <dbReference type="SAM" id="MobiDB-lite"/>
    </source>
</evidence>
<accession>A0A934RC22</accession>
<feature type="region of interest" description="Disordered" evidence="1">
    <location>
        <begin position="356"/>
        <end position="387"/>
    </location>
</feature>
<reference evidence="2" key="1">
    <citation type="submission" date="2021-01" db="EMBL/GenBank/DDBJ databases">
        <title>Modified the classification status of verrucomicrobia.</title>
        <authorList>
            <person name="Feng X."/>
        </authorList>
    </citation>
    <scope>NUCLEOTIDE SEQUENCE</scope>
    <source>
        <strain evidence="2">KCTC 22201</strain>
    </source>
</reference>
<proteinExistence type="predicted"/>
<gene>
    <name evidence="2" type="ORF">JIN81_02425</name>
</gene>
<name>A0A934RC22_9BACT</name>